<dbReference type="InterPro" id="IPR039607">
    <property type="entry name" value="VQ_8/17/18/20/21/25"/>
</dbReference>
<organism evidence="3 4">
    <name type="scientific">Anisodus tanguticus</name>
    <dbReference type="NCBI Taxonomy" id="243964"/>
    <lineage>
        <taxon>Eukaryota</taxon>
        <taxon>Viridiplantae</taxon>
        <taxon>Streptophyta</taxon>
        <taxon>Embryophyta</taxon>
        <taxon>Tracheophyta</taxon>
        <taxon>Spermatophyta</taxon>
        <taxon>Magnoliopsida</taxon>
        <taxon>eudicotyledons</taxon>
        <taxon>Gunneridae</taxon>
        <taxon>Pentapetalae</taxon>
        <taxon>asterids</taxon>
        <taxon>lamiids</taxon>
        <taxon>Solanales</taxon>
        <taxon>Solanaceae</taxon>
        <taxon>Solanoideae</taxon>
        <taxon>Hyoscyameae</taxon>
        <taxon>Anisodus</taxon>
    </lineage>
</organism>
<protein>
    <recommendedName>
        <fullName evidence="2">VQ domain-containing protein</fullName>
    </recommendedName>
</protein>
<sequence length="299" mass="32876">MNHAQFYDHATKVNQTIISISNNNNNNNNVSSPLKINKASHFIKKSSSNLLPSSSSSSSLYNGVAAATSTTTIPSQQPRHPVIIYTHSPKVIHTHPRDFMALVQKLTGLSPEDDHSSPSHPPQPMPQHPKFEPINEEDLISCSESCLGDILGSDKESIYHTDITNNINNKTELLSNDDNESTSVVTDENNGSYNVGDNSSASCYVPPPPIFDLANISDNQDINSGISDYNCNNNNLSDPPCFFDSNLTPFDPSPITNSTDFFFSDQQLCNYTNSMFFMSSMRNSFSSSSSDSTKELPDY</sequence>
<proteinExistence type="predicted"/>
<evidence type="ECO:0000313" key="3">
    <source>
        <dbReference type="EMBL" id="KAK4358080.1"/>
    </source>
</evidence>
<dbReference type="InterPro" id="IPR008889">
    <property type="entry name" value="VQ"/>
</dbReference>
<feature type="region of interest" description="Disordered" evidence="1">
    <location>
        <begin position="109"/>
        <end position="131"/>
    </location>
</feature>
<keyword evidence="4" id="KW-1185">Reference proteome</keyword>
<evidence type="ECO:0000256" key="1">
    <source>
        <dbReference type="SAM" id="MobiDB-lite"/>
    </source>
</evidence>
<evidence type="ECO:0000313" key="4">
    <source>
        <dbReference type="Proteomes" id="UP001291623"/>
    </source>
</evidence>
<accession>A0AAE1RUV3</accession>
<feature type="domain" description="VQ" evidence="2">
    <location>
        <begin position="86"/>
        <end position="111"/>
    </location>
</feature>
<dbReference type="AlphaFoldDB" id="A0AAE1RUV3"/>
<dbReference type="Proteomes" id="UP001291623">
    <property type="component" value="Unassembled WGS sequence"/>
</dbReference>
<dbReference type="GO" id="GO:0005634">
    <property type="term" value="C:nucleus"/>
    <property type="evidence" value="ECO:0007669"/>
    <property type="project" value="TreeGrafter"/>
</dbReference>
<reference evidence="3" key="1">
    <citation type="submission" date="2023-12" db="EMBL/GenBank/DDBJ databases">
        <title>Genome assembly of Anisodus tanguticus.</title>
        <authorList>
            <person name="Wang Y.-J."/>
        </authorList>
    </citation>
    <scope>NUCLEOTIDE SEQUENCE</scope>
    <source>
        <strain evidence="3">KB-2021</strain>
        <tissue evidence="3">Leaf</tissue>
    </source>
</reference>
<dbReference type="EMBL" id="JAVYJV010000012">
    <property type="protein sequence ID" value="KAK4358080.1"/>
    <property type="molecule type" value="Genomic_DNA"/>
</dbReference>
<name>A0AAE1RUV3_9SOLA</name>
<dbReference type="PANTHER" id="PTHR33143">
    <property type="entry name" value="F16F4.1 PROTEIN-RELATED"/>
    <property type="match status" value="1"/>
</dbReference>
<gene>
    <name evidence="3" type="ORF">RND71_023690</name>
</gene>
<evidence type="ECO:0000259" key="2">
    <source>
        <dbReference type="Pfam" id="PF05678"/>
    </source>
</evidence>
<comment type="caution">
    <text evidence="3">The sequence shown here is derived from an EMBL/GenBank/DDBJ whole genome shotgun (WGS) entry which is preliminary data.</text>
</comment>
<dbReference type="PANTHER" id="PTHR33143:SF63">
    <property type="entry name" value="F16F4.1 PROTEIN"/>
    <property type="match status" value="1"/>
</dbReference>
<dbReference type="Pfam" id="PF05678">
    <property type="entry name" value="VQ"/>
    <property type="match status" value="1"/>
</dbReference>